<dbReference type="AlphaFoldDB" id="A0A9W8LM17"/>
<protein>
    <submittedName>
        <fullName evidence="10">3'-5'-exoribonuclease</fullName>
    </submittedName>
</protein>
<keyword evidence="7" id="KW-0694">RNA-binding</keyword>
<dbReference type="PANTHER" id="PTHR11953:SF2">
    <property type="entry name" value="EXOSOME COMPLEX COMPONENT MTR3"/>
    <property type="match status" value="1"/>
</dbReference>
<sequence>MSTNIIDRRRINGPQRSVEPIYAKPVVAFSGDGRADGRLPESVRPIFMRTGPISPQASSAASPSGSAYYEQGRIRISCAIYGPRQGRKANPRMGIFNCEFKYAPFSCSWKRSHLKTSDEKEIGLMLEQAVSPAIRLEVYPKANVDAFVTVIESDGKAATISAAINCISAALVDAGIELYDSVAACSVALSKDLQWVFDCTQQEEDAASCSFLMARMPSVDEVTYLLQHGKTTPKQTADAIHVCTNVSTQVYAVICRHLKETLEGKNESDQ</sequence>
<keyword evidence="4" id="KW-0963">Cytoplasm</keyword>
<evidence type="ECO:0000256" key="8">
    <source>
        <dbReference type="ARBA" id="ARBA00023242"/>
    </source>
</evidence>
<dbReference type="GO" id="GO:0071028">
    <property type="term" value="P:nuclear mRNA surveillance"/>
    <property type="evidence" value="ECO:0007669"/>
    <property type="project" value="TreeGrafter"/>
</dbReference>
<dbReference type="Pfam" id="PF01138">
    <property type="entry name" value="RNase_PH"/>
    <property type="match status" value="1"/>
</dbReference>
<dbReference type="InterPro" id="IPR001247">
    <property type="entry name" value="ExoRNase_PH_dom1"/>
</dbReference>
<comment type="subcellular location">
    <subcellularLocation>
        <location evidence="2">Cytoplasm</location>
    </subcellularLocation>
    <subcellularLocation>
        <location evidence="1">Nucleus</location>
    </subcellularLocation>
</comment>
<dbReference type="GO" id="GO:0003723">
    <property type="term" value="F:RNA binding"/>
    <property type="evidence" value="ECO:0007669"/>
    <property type="project" value="UniProtKB-KW"/>
</dbReference>
<dbReference type="EMBL" id="JANBUM010000077">
    <property type="protein sequence ID" value="KAJ2785919.1"/>
    <property type="molecule type" value="Genomic_DNA"/>
</dbReference>
<organism evidence="10 11">
    <name type="scientific">Coemansia interrupta</name>
    <dbReference type="NCBI Taxonomy" id="1126814"/>
    <lineage>
        <taxon>Eukaryota</taxon>
        <taxon>Fungi</taxon>
        <taxon>Fungi incertae sedis</taxon>
        <taxon>Zoopagomycota</taxon>
        <taxon>Kickxellomycotina</taxon>
        <taxon>Kickxellomycetes</taxon>
        <taxon>Kickxellales</taxon>
        <taxon>Kickxellaceae</taxon>
        <taxon>Coemansia</taxon>
    </lineage>
</organism>
<evidence type="ECO:0000256" key="3">
    <source>
        <dbReference type="ARBA" id="ARBA00006678"/>
    </source>
</evidence>
<dbReference type="GO" id="GO:0016075">
    <property type="term" value="P:rRNA catabolic process"/>
    <property type="evidence" value="ECO:0007669"/>
    <property type="project" value="TreeGrafter"/>
</dbReference>
<dbReference type="SUPFAM" id="SSF55666">
    <property type="entry name" value="Ribonuclease PH domain 2-like"/>
    <property type="match status" value="1"/>
</dbReference>
<dbReference type="GO" id="GO:0006364">
    <property type="term" value="P:rRNA processing"/>
    <property type="evidence" value="ECO:0007669"/>
    <property type="project" value="UniProtKB-KW"/>
</dbReference>
<dbReference type="GO" id="GO:0071051">
    <property type="term" value="P:poly(A)-dependent snoRNA 3'-end processing"/>
    <property type="evidence" value="ECO:0007669"/>
    <property type="project" value="TreeGrafter"/>
</dbReference>
<dbReference type="OrthoDB" id="2504340at2759"/>
<dbReference type="SUPFAM" id="SSF54211">
    <property type="entry name" value="Ribosomal protein S5 domain 2-like"/>
    <property type="match status" value="1"/>
</dbReference>
<evidence type="ECO:0000256" key="7">
    <source>
        <dbReference type="ARBA" id="ARBA00022884"/>
    </source>
</evidence>
<dbReference type="Gene3D" id="3.30.230.70">
    <property type="entry name" value="GHMP Kinase, N-terminal domain"/>
    <property type="match status" value="1"/>
</dbReference>
<evidence type="ECO:0000313" key="10">
    <source>
        <dbReference type="EMBL" id="KAJ2785919.1"/>
    </source>
</evidence>
<keyword evidence="11" id="KW-1185">Reference proteome</keyword>
<keyword evidence="8" id="KW-0539">Nucleus</keyword>
<dbReference type="InterPro" id="IPR050080">
    <property type="entry name" value="RNase_PH"/>
</dbReference>
<gene>
    <name evidence="10" type="primary">MTR3</name>
    <name evidence="10" type="ORF">GGI15_001759</name>
</gene>
<keyword evidence="5" id="KW-0698">rRNA processing</keyword>
<dbReference type="GO" id="GO:0005730">
    <property type="term" value="C:nucleolus"/>
    <property type="evidence" value="ECO:0007669"/>
    <property type="project" value="TreeGrafter"/>
</dbReference>
<evidence type="ECO:0000256" key="6">
    <source>
        <dbReference type="ARBA" id="ARBA00022835"/>
    </source>
</evidence>
<feature type="domain" description="Exoribonuclease phosphorolytic" evidence="9">
    <location>
        <begin position="43"/>
        <end position="177"/>
    </location>
</feature>
<name>A0A9W8LM17_9FUNG</name>
<accession>A0A9W8LM17</accession>
<dbReference type="CDD" id="cd11371">
    <property type="entry name" value="RNase_PH_MTR3"/>
    <property type="match status" value="1"/>
</dbReference>
<evidence type="ECO:0000256" key="4">
    <source>
        <dbReference type="ARBA" id="ARBA00022490"/>
    </source>
</evidence>
<dbReference type="InterPro" id="IPR020568">
    <property type="entry name" value="Ribosomal_Su5_D2-typ_SF"/>
</dbReference>
<evidence type="ECO:0000256" key="5">
    <source>
        <dbReference type="ARBA" id="ARBA00022552"/>
    </source>
</evidence>
<dbReference type="PANTHER" id="PTHR11953">
    <property type="entry name" value="EXOSOME COMPLEX COMPONENT"/>
    <property type="match status" value="1"/>
</dbReference>
<comment type="similarity">
    <text evidence="3">Belongs to the RNase PH family.</text>
</comment>
<keyword evidence="6" id="KW-0271">Exosome</keyword>
<dbReference type="Proteomes" id="UP001140172">
    <property type="component" value="Unassembled WGS sequence"/>
</dbReference>
<dbReference type="GO" id="GO:0000177">
    <property type="term" value="C:cytoplasmic exosome (RNase complex)"/>
    <property type="evidence" value="ECO:0007669"/>
    <property type="project" value="TreeGrafter"/>
</dbReference>
<reference evidence="10" key="1">
    <citation type="submission" date="2022-07" db="EMBL/GenBank/DDBJ databases">
        <title>Phylogenomic reconstructions and comparative analyses of Kickxellomycotina fungi.</title>
        <authorList>
            <person name="Reynolds N.K."/>
            <person name="Stajich J.E."/>
            <person name="Barry K."/>
            <person name="Grigoriev I.V."/>
            <person name="Crous P."/>
            <person name="Smith M.E."/>
        </authorList>
    </citation>
    <scope>NUCLEOTIDE SEQUENCE</scope>
    <source>
        <strain evidence="10">BCRC 34489</strain>
    </source>
</reference>
<proteinExistence type="inferred from homology"/>
<evidence type="ECO:0000256" key="1">
    <source>
        <dbReference type="ARBA" id="ARBA00004123"/>
    </source>
</evidence>
<evidence type="ECO:0000259" key="9">
    <source>
        <dbReference type="Pfam" id="PF01138"/>
    </source>
</evidence>
<dbReference type="GO" id="GO:0034475">
    <property type="term" value="P:U4 snRNA 3'-end processing"/>
    <property type="evidence" value="ECO:0007669"/>
    <property type="project" value="TreeGrafter"/>
</dbReference>
<dbReference type="GO" id="GO:0000176">
    <property type="term" value="C:nuclear exosome (RNase complex)"/>
    <property type="evidence" value="ECO:0007669"/>
    <property type="project" value="UniProtKB-ARBA"/>
</dbReference>
<evidence type="ECO:0000313" key="11">
    <source>
        <dbReference type="Proteomes" id="UP001140172"/>
    </source>
</evidence>
<evidence type="ECO:0000256" key="2">
    <source>
        <dbReference type="ARBA" id="ARBA00004496"/>
    </source>
</evidence>
<comment type="caution">
    <text evidence="10">The sequence shown here is derived from an EMBL/GenBank/DDBJ whole genome shotgun (WGS) entry which is preliminary data.</text>
</comment>
<dbReference type="InterPro" id="IPR027408">
    <property type="entry name" value="PNPase/RNase_PH_dom_sf"/>
</dbReference>
<dbReference type="InterPro" id="IPR036345">
    <property type="entry name" value="ExoRNase_PH_dom2_sf"/>
</dbReference>